<dbReference type="InterPro" id="IPR029058">
    <property type="entry name" value="AB_hydrolase_fold"/>
</dbReference>
<evidence type="ECO:0000256" key="1">
    <source>
        <dbReference type="SAM" id="SignalP"/>
    </source>
</evidence>
<organism evidence="3 4">
    <name type="scientific">Mesorhizobium opportunistum</name>
    <dbReference type="NCBI Taxonomy" id="593909"/>
    <lineage>
        <taxon>Bacteria</taxon>
        <taxon>Pseudomonadati</taxon>
        <taxon>Pseudomonadota</taxon>
        <taxon>Alphaproteobacteria</taxon>
        <taxon>Hyphomicrobiales</taxon>
        <taxon>Phyllobacteriaceae</taxon>
        <taxon>Mesorhizobium</taxon>
    </lineage>
</organism>
<dbReference type="Gene3D" id="3.40.50.1820">
    <property type="entry name" value="alpha/beta hydrolase"/>
    <property type="match status" value="1"/>
</dbReference>
<feature type="chain" id="PRO_5047497627" evidence="1">
    <location>
        <begin position="24"/>
        <end position="253"/>
    </location>
</feature>
<sequence>MSLSHFLISGTAVLMAMAAPASAAGGPKKTVVLVHGAFADGSSWSKVIPLLEAKGLNVVAVQNPLSSLAADVDATRRVIDAQPGPVILVGHSWGGVVISQAGVDDKVKALVYVAAFAPPKGLSVNDLGKGQPPLPWASALQPDSGGYVRLSAEGVAKYFAQDLPPQEISLIAATQGPPFAGIFDEKLAAAAYESKPSFYIVASQDGMIPPVAEAAMAKAIGAEVTELATSHVPMLSKPREVADVILAAADSVK</sequence>
<evidence type="ECO:0000259" key="2">
    <source>
        <dbReference type="Pfam" id="PF12697"/>
    </source>
</evidence>
<dbReference type="InterPro" id="IPR052897">
    <property type="entry name" value="Sec-Metab_Biosynth_Hydrolase"/>
</dbReference>
<dbReference type="PANTHER" id="PTHR37017:SF11">
    <property type="entry name" value="ESTERASE_LIPASE_THIOESTERASE DOMAIN-CONTAINING PROTEIN"/>
    <property type="match status" value="1"/>
</dbReference>
<dbReference type="InterPro" id="IPR000073">
    <property type="entry name" value="AB_hydrolase_1"/>
</dbReference>
<gene>
    <name evidence="3" type="ORF">NKI33_26090</name>
</gene>
<dbReference type="Pfam" id="PF12697">
    <property type="entry name" value="Abhydrolase_6"/>
    <property type="match status" value="1"/>
</dbReference>
<feature type="domain" description="AB hydrolase-1" evidence="2">
    <location>
        <begin position="31"/>
        <end position="244"/>
    </location>
</feature>
<feature type="signal peptide" evidence="1">
    <location>
        <begin position="1"/>
        <end position="23"/>
    </location>
</feature>
<protein>
    <submittedName>
        <fullName evidence="3">Alpha/beta hydrolase</fullName>
    </submittedName>
</protein>
<keyword evidence="3" id="KW-0378">Hydrolase</keyword>
<dbReference type="GO" id="GO:0016787">
    <property type="term" value="F:hydrolase activity"/>
    <property type="evidence" value="ECO:0007669"/>
    <property type="project" value="UniProtKB-KW"/>
</dbReference>
<evidence type="ECO:0000313" key="3">
    <source>
        <dbReference type="EMBL" id="MER8936419.1"/>
    </source>
</evidence>
<dbReference type="Proteomes" id="UP001464387">
    <property type="component" value="Unassembled WGS sequence"/>
</dbReference>
<reference evidence="3 4" key="1">
    <citation type="journal article" date="2024" name="Proc. Natl. Acad. Sci. U.S.A.">
        <title>The evolutionary genomics of adaptation to stress in wild rhizobium bacteria.</title>
        <authorList>
            <person name="Kehlet-Delgado H."/>
            <person name="Montoya A.P."/>
            <person name="Jensen K.T."/>
            <person name="Wendlandt C.E."/>
            <person name="Dexheimer C."/>
            <person name="Roberts M."/>
            <person name="Torres Martinez L."/>
            <person name="Friesen M.L."/>
            <person name="Griffitts J.S."/>
            <person name="Porter S.S."/>
        </authorList>
    </citation>
    <scope>NUCLEOTIDE SEQUENCE [LARGE SCALE GENOMIC DNA]</scope>
    <source>
        <strain evidence="3 4">M0729</strain>
    </source>
</reference>
<dbReference type="PANTHER" id="PTHR37017">
    <property type="entry name" value="AB HYDROLASE-1 DOMAIN-CONTAINING PROTEIN-RELATED"/>
    <property type="match status" value="1"/>
</dbReference>
<proteinExistence type="predicted"/>
<keyword evidence="4" id="KW-1185">Reference proteome</keyword>
<dbReference type="SUPFAM" id="SSF53474">
    <property type="entry name" value="alpha/beta-Hydrolases"/>
    <property type="match status" value="1"/>
</dbReference>
<name>A0ABV1YMJ5_9HYPH</name>
<accession>A0ABV1YMJ5</accession>
<evidence type="ECO:0000313" key="4">
    <source>
        <dbReference type="Proteomes" id="UP001464387"/>
    </source>
</evidence>
<comment type="caution">
    <text evidence="3">The sequence shown here is derived from an EMBL/GenBank/DDBJ whole genome shotgun (WGS) entry which is preliminary data.</text>
</comment>
<dbReference type="RefSeq" id="WP_287272886.1">
    <property type="nucleotide sequence ID" value="NZ_JAMYMY010000052.1"/>
</dbReference>
<keyword evidence="1" id="KW-0732">Signal</keyword>
<dbReference type="EMBL" id="JAMYPJ010000048">
    <property type="protein sequence ID" value="MER8936419.1"/>
    <property type="molecule type" value="Genomic_DNA"/>
</dbReference>